<dbReference type="Pfam" id="PF01106">
    <property type="entry name" value="NifU"/>
    <property type="match status" value="1"/>
</dbReference>
<feature type="domain" description="NIF system FeS cluster assembly NifU C-terminal" evidence="2">
    <location>
        <begin position="122"/>
        <end position="188"/>
    </location>
</feature>
<evidence type="ECO:0000313" key="3">
    <source>
        <dbReference type="EMBL" id="SHE39205.1"/>
    </source>
</evidence>
<dbReference type="Gene3D" id="2.60.300.12">
    <property type="entry name" value="HesB-like domain"/>
    <property type="match status" value="1"/>
</dbReference>
<dbReference type="InterPro" id="IPR001075">
    <property type="entry name" value="NIF_FeS_clus_asmbl_NifU_C"/>
</dbReference>
<evidence type="ECO:0000259" key="2">
    <source>
        <dbReference type="Pfam" id="PF01106"/>
    </source>
</evidence>
<dbReference type="Gene3D" id="3.30.300.130">
    <property type="entry name" value="Fe-S cluster assembly (FSCA)"/>
    <property type="match status" value="1"/>
</dbReference>
<dbReference type="SUPFAM" id="SSF117916">
    <property type="entry name" value="Fe-S cluster assembly (FSCA) domain-like"/>
    <property type="match status" value="1"/>
</dbReference>
<evidence type="ECO:0000313" key="4">
    <source>
        <dbReference type="Proteomes" id="UP000184295"/>
    </source>
</evidence>
<accession>A0A1M4T451</accession>
<organism evidence="3 4">
    <name type="scientific">Ferrithrix thermotolerans DSM 19514</name>
    <dbReference type="NCBI Taxonomy" id="1121881"/>
    <lineage>
        <taxon>Bacteria</taxon>
        <taxon>Bacillati</taxon>
        <taxon>Actinomycetota</taxon>
        <taxon>Acidimicrobiia</taxon>
        <taxon>Acidimicrobiales</taxon>
        <taxon>Acidimicrobiaceae</taxon>
        <taxon>Ferrithrix</taxon>
    </lineage>
</organism>
<reference evidence="4" key="1">
    <citation type="submission" date="2016-11" db="EMBL/GenBank/DDBJ databases">
        <authorList>
            <person name="Varghese N."/>
            <person name="Submissions S."/>
        </authorList>
    </citation>
    <scope>NUCLEOTIDE SEQUENCE [LARGE SCALE GENOMIC DNA]</scope>
    <source>
        <strain evidence="4">DSM 19514</strain>
    </source>
</reference>
<dbReference type="STRING" id="1121881.SAMN02745225_00488"/>
<dbReference type="EMBL" id="FQUL01000004">
    <property type="protein sequence ID" value="SHE39205.1"/>
    <property type="molecule type" value="Genomic_DNA"/>
</dbReference>
<comment type="function">
    <text evidence="1">May be involved in the formation or repair of [Fe-S] clusters present in iron-sulfur proteins.</text>
</comment>
<dbReference type="PANTHER" id="PTHR11178:SF51">
    <property type="entry name" value="FE_S BIOGENESIS PROTEIN NFUA"/>
    <property type="match status" value="1"/>
</dbReference>
<name>A0A1M4T451_9ACTN</name>
<dbReference type="GO" id="GO:0005506">
    <property type="term" value="F:iron ion binding"/>
    <property type="evidence" value="ECO:0007669"/>
    <property type="project" value="InterPro"/>
</dbReference>
<dbReference type="SUPFAM" id="SSF89360">
    <property type="entry name" value="HesB-like domain"/>
    <property type="match status" value="1"/>
</dbReference>
<dbReference type="InterPro" id="IPR035903">
    <property type="entry name" value="HesB-like_dom_sf"/>
</dbReference>
<keyword evidence="4" id="KW-1185">Reference proteome</keyword>
<evidence type="ECO:0000256" key="1">
    <source>
        <dbReference type="ARBA" id="ARBA00049958"/>
    </source>
</evidence>
<dbReference type="PANTHER" id="PTHR11178">
    <property type="entry name" value="IRON-SULFUR CLUSTER SCAFFOLD PROTEIN NFU-RELATED"/>
    <property type="match status" value="1"/>
</dbReference>
<protein>
    <submittedName>
        <fullName evidence="3">Fe/S biogenesis protein NfuA</fullName>
    </submittedName>
</protein>
<gene>
    <name evidence="3" type="ORF">SAMN02745225_00488</name>
</gene>
<dbReference type="GO" id="GO:0016226">
    <property type="term" value="P:iron-sulfur cluster assembly"/>
    <property type="evidence" value="ECO:0007669"/>
    <property type="project" value="InterPro"/>
</dbReference>
<dbReference type="GO" id="GO:0051536">
    <property type="term" value="F:iron-sulfur cluster binding"/>
    <property type="evidence" value="ECO:0007669"/>
    <property type="project" value="InterPro"/>
</dbReference>
<proteinExistence type="predicted"/>
<sequence length="206" mass="21617">MDMSFSVSESAQKVVDEARRSEADPDTLGLWIEVVGASGESYTYDVYFQETKHASLDDLVIRDGDTPIVIPNNSIDALSGAKLDLDDEGGLVIVNPNSPSVAPKVDLDFGPEALTNELALRVSAVLADEINPSIAAHGGRADLVGVVEDTAYVVMGGGCQGCGLAAVTLSQGITVAIREAVPEIKQVVDVTDHASGSNPFYQEAKK</sequence>
<dbReference type="InterPro" id="IPR034904">
    <property type="entry name" value="FSCA_dom_sf"/>
</dbReference>
<dbReference type="Proteomes" id="UP000184295">
    <property type="component" value="Unassembled WGS sequence"/>
</dbReference>
<dbReference type="AlphaFoldDB" id="A0A1M4T451"/>